<reference evidence="9" key="1">
    <citation type="journal article" date="2021" name="New Phytol.">
        <title>Evolutionary innovations through gain and loss of genes in the ectomycorrhizal Boletales.</title>
        <authorList>
            <person name="Wu G."/>
            <person name="Miyauchi S."/>
            <person name="Morin E."/>
            <person name="Kuo A."/>
            <person name="Drula E."/>
            <person name="Varga T."/>
            <person name="Kohler A."/>
            <person name="Feng B."/>
            <person name="Cao Y."/>
            <person name="Lipzen A."/>
            <person name="Daum C."/>
            <person name="Hundley H."/>
            <person name="Pangilinan J."/>
            <person name="Johnson J."/>
            <person name="Barry K."/>
            <person name="LaButti K."/>
            <person name="Ng V."/>
            <person name="Ahrendt S."/>
            <person name="Min B."/>
            <person name="Choi I.G."/>
            <person name="Park H."/>
            <person name="Plett J.M."/>
            <person name="Magnuson J."/>
            <person name="Spatafora J.W."/>
            <person name="Nagy L.G."/>
            <person name="Henrissat B."/>
            <person name="Grigoriev I.V."/>
            <person name="Yang Z.L."/>
            <person name="Xu J."/>
            <person name="Martin F.M."/>
        </authorList>
    </citation>
    <scope>NUCLEOTIDE SEQUENCE</scope>
    <source>
        <strain evidence="9">KKN 215</strain>
    </source>
</reference>
<dbReference type="InterPro" id="IPR040666">
    <property type="entry name" value="Atg29_N"/>
</dbReference>
<organism evidence="9 10">
    <name type="scientific">Cristinia sonorae</name>
    <dbReference type="NCBI Taxonomy" id="1940300"/>
    <lineage>
        <taxon>Eukaryota</taxon>
        <taxon>Fungi</taxon>
        <taxon>Dikarya</taxon>
        <taxon>Basidiomycota</taxon>
        <taxon>Agaricomycotina</taxon>
        <taxon>Agaricomycetes</taxon>
        <taxon>Agaricomycetidae</taxon>
        <taxon>Agaricales</taxon>
        <taxon>Pleurotineae</taxon>
        <taxon>Stephanosporaceae</taxon>
        <taxon>Cristinia</taxon>
    </lineage>
</organism>
<feature type="compositionally biased region" description="Low complexity" evidence="7">
    <location>
        <begin position="170"/>
        <end position="190"/>
    </location>
</feature>
<feature type="compositionally biased region" description="Polar residues" evidence="7">
    <location>
        <begin position="407"/>
        <end position="418"/>
    </location>
</feature>
<feature type="compositionally biased region" description="Low complexity" evidence="7">
    <location>
        <begin position="317"/>
        <end position="341"/>
    </location>
</feature>
<comment type="subcellular location">
    <subcellularLocation>
        <location evidence="1">Preautophagosomal structure</location>
    </subcellularLocation>
</comment>
<dbReference type="InterPro" id="IPR039113">
    <property type="entry name" value="ATG29"/>
</dbReference>
<dbReference type="GO" id="GO:0015031">
    <property type="term" value="P:protein transport"/>
    <property type="evidence" value="ECO:0007669"/>
    <property type="project" value="UniProtKB-KW"/>
</dbReference>
<proteinExistence type="inferred from homology"/>
<evidence type="ECO:0000256" key="1">
    <source>
        <dbReference type="ARBA" id="ARBA00004329"/>
    </source>
</evidence>
<comment type="caution">
    <text evidence="9">The sequence shown here is derived from an EMBL/GenBank/DDBJ whole genome shotgun (WGS) entry which is preliminary data.</text>
</comment>
<keyword evidence="10" id="KW-1185">Reference proteome</keyword>
<evidence type="ECO:0000256" key="2">
    <source>
        <dbReference type="ARBA" id="ARBA00010082"/>
    </source>
</evidence>
<dbReference type="GO" id="GO:0000407">
    <property type="term" value="C:phagophore assembly site"/>
    <property type="evidence" value="ECO:0007669"/>
    <property type="project" value="UniProtKB-SubCell"/>
</dbReference>
<evidence type="ECO:0000256" key="5">
    <source>
        <dbReference type="ARBA" id="ARBA00022927"/>
    </source>
</evidence>
<feature type="compositionally biased region" description="Acidic residues" evidence="7">
    <location>
        <begin position="233"/>
        <end position="242"/>
    </location>
</feature>
<comment type="similarity">
    <text evidence="2">Belongs to the ATG29 family.</text>
</comment>
<dbReference type="Pfam" id="PF18388">
    <property type="entry name" value="ATG29_N"/>
    <property type="match status" value="1"/>
</dbReference>
<evidence type="ECO:0000313" key="9">
    <source>
        <dbReference type="EMBL" id="KAH8096665.1"/>
    </source>
</evidence>
<accession>A0A8K0ULA8</accession>
<dbReference type="PANTHER" id="PTHR40012">
    <property type="entry name" value="AUTOPHAGY-RELATED PROTEIN 29"/>
    <property type="match status" value="1"/>
</dbReference>
<feature type="compositionally biased region" description="Polar residues" evidence="7">
    <location>
        <begin position="191"/>
        <end position="200"/>
    </location>
</feature>
<feature type="compositionally biased region" description="Low complexity" evidence="7">
    <location>
        <begin position="215"/>
        <end position="232"/>
    </location>
</feature>
<feature type="compositionally biased region" description="Polar residues" evidence="7">
    <location>
        <begin position="380"/>
        <end position="390"/>
    </location>
</feature>
<evidence type="ECO:0000259" key="8">
    <source>
        <dbReference type="Pfam" id="PF18388"/>
    </source>
</evidence>
<dbReference type="GO" id="GO:0000045">
    <property type="term" value="P:autophagosome assembly"/>
    <property type="evidence" value="ECO:0007669"/>
    <property type="project" value="InterPro"/>
</dbReference>
<evidence type="ECO:0000256" key="4">
    <source>
        <dbReference type="ARBA" id="ARBA00022448"/>
    </source>
</evidence>
<dbReference type="PANTHER" id="PTHR40012:SF1">
    <property type="entry name" value="AUTOPHAGY-RELATED PROTEIN 29"/>
    <property type="match status" value="1"/>
</dbReference>
<dbReference type="Gene3D" id="1.10.10.2570">
    <property type="match status" value="1"/>
</dbReference>
<keyword evidence="5" id="KW-0653">Protein transport</keyword>
<sequence length="425" mass="45931">MPNATPSIRVVVRLPYNRPEEEGGDPPRVEWNPEKEQILWEVISKSRAVEGAGTDWKGLAAHLEVPLPYLLFRAQTRYEEDLRGLQGIRGALSPTIASPTSQIPLSPGNGYAMPGFVSGGSKPANATGEYFPKLSSPISAGPRREFPRLGVSNGTMSSSVTTRPLNVRARLSSLSHSSRTRRTSTISIQSKQGLGSSVLTLQGPKRSREHIQRLSPTTSSRASPAAESSNDASSEEEEDKAEEELRRAEQQEALDLKLKNLQKIMTRETLGLVASPISPSRSQINSIKGKEVDRGRTRPLSASSASINFPAHMPRRGSSTSQTPSHHSLSSASSPQGSIPSIPSPPPERRGQPQSPMARRLSEQFKSTSPPAVSTRPAWAQTTRHGTVSRTRMGGGPSERGSEMGSEASSFSDLSVSQPLPWKVR</sequence>
<keyword evidence="6" id="KW-0072">Autophagy</keyword>
<dbReference type="OrthoDB" id="21072at2759"/>
<feature type="compositionally biased region" description="Polar residues" evidence="7">
    <location>
        <begin position="152"/>
        <end position="164"/>
    </location>
</feature>
<protein>
    <recommendedName>
        <fullName evidence="3">Autophagy-related protein 29</fullName>
    </recommendedName>
</protein>
<dbReference type="AlphaFoldDB" id="A0A8K0ULA8"/>
<dbReference type="EMBL" id="JAEVFJ010000023">
    <property type="protein sequence ID" value="KAH8096665.1"/>
    <property type="molecule type" value="Genomic_DNA"/>
</dbReference>
<feature type="region of interest" description="Disordered" evidence="7">
    <location>
        <begin position="135"/>
        <end position="247"/>
    </location>
</feature>
<evidence type="ECO:0000313" key="10">
    <source>
        <dbReference type="Proteomes" id="UP000813824"/>
    </source>
</evidence>
<evidence type="ECO:0000256" key="3">
    <source>
        <dbReference type="ARBA" id="ARBA00013784"/>
    </source>
</evidence>
<keyword evidence="4" id="KW-0813">Transport</keyword>
<evidence type="ECO:0000256" key="6">
    <source>
        <dbReference type="ARBA" id="ARBA00023006"/>
    </source>
</evidence>
<name>A0A8K0ULA8_9AGAR</name>
<feature type="domain" description="Atg29 N-terminal" evidence="8">
    <location>
        <begin position="9"/>
        <end position="65"/>
    </location>
</feature>
<dbReference type="InterPro" id="IPR039362">
    <property type="entry name" value="ATG29_sf"/>
</dbReference>
<dbReference type="Proteomes" id="UP000813824">
    <property type="component" value="Unassembled WGS sequence"/>
</dbReference>
<gene>
    <name evidence="9" type="ORF">BXZ70DRAFT_329214</name>
</gene>
<evidence type="ECO:0000256" key="7">
    <source>
        <dbReference type="SAM" id="MobiDB-lite"/>
    </source>
</evidence>
<feature type="region of interest" description="Disordered" evidence="7">
    <location>
        <begin position="278"/>
        <end position="425"/>
    </location>
</feature>